<keyword evidence="5" id="KW-0804">Transcription</keyword>
<dbReference type="InterPro" id="IPR027417">
    <property type="entry name" value="P-loop_NTPase"/>
</dbReference>
<evidence type="ECO:0000256" key="4">
    <source>
        <dbReference type="ARBA" id="ARBA00023125"/>
    </source>
</evidence>
<evidence type="ECO:0000259" key="6">
    <source>
        <dbReference type="PROSITE" id="PS50045"/>
    </source>
</evidence>
<dbReference type="Gene3D" id="1.10.8.60">
    <property type="match status" value="1"/>
</dbReference>
<name>A0A0F9F8T3_9ZZZZ</name>
<dbReference type="GO" id="GO:0006355">
    <property type="term" value="P:regulation of DNA-templated transcription"/>
    <property type="evidence" value="ECO:0007669"/>
    <property type="project" value="InterPro"/>
</dbReference>
<dbReference type="PROSITE" id="PS00675">
    <property type="entry name" value="SIGMA54_INTERACT_1"/>
    <property type="match status" value="1"/>
</dbReference>
<evidence type="ECO:0000256" key="1">
    <source>
        <dbReference type="ARBA" id="ARBA00022741"/>
    </source>
</evidence>
<keyword evidence="2" id="KW-0067">ATP-binding</keyword>
<dbReference type="EMBL" id="LAZR01033632">
    <property type="protein sequence ID" value="KKL47522.1"/>
    <property type="molecule type" value="Genomic_DNA"/>
</dbReference>
<dbReference type="PANTHER" id="PTHR32071">
    <property type="entry name" value="TRANSCRIPTIONAL REGULATORY PROTEIN"/>
    <property type="match status" value="1"/>
</dbReference>
<dbReference type="GO" id="GO:0005524">
    <property type="term" value="F:ATP binding"/>
    <property type="evidence" value="ECO:0007669"/>
    <property type="project" value="UniProtKB-KW"/>
</dbReference>
<accession>A0A0F9F8T3</accession>
<keyword evidence="3" id="KW-0805">Transcription regulation</keyword>
<sequence>EIHIAVRGGEVCMNIVAMLRALEGRRIRAENHRLKKRLDVSPGRLGDIISQDYRMRKVCDTILQVADSDAMVLITGESGTGKTLIARLVHEASPRHSAPFVEVNCAALPDTLLESELFGHVKGAFTSAVTGRMGQFQAAEGGTIFLDEISEMPLELQAKLLRVLQEKTFRRVGGVKDISSNATIVVSSNRDLPKEVAEGRFRKDLYYRLAIFPIVIPPLRSEGRCDDILLLADHFIRNSVISPHSNVTGLSAVARQKLLRHDWPGNVRELRNVIGRALMIEKTDRIQPSSILI</sequence>
<dbReference type="SUPFAM" id="SSF52540">
    <property type="entry name" value="P-loop containing nucleoside triphosphate hydrolases"/>
    <property type="match status" value="1"/>
</dbReference>
<gene>
    <name evidence="7" type="ORF">LCGC14_2334680</name>
</gene>
<organism evidence="7">
    <name type="scientific">marine sediment metagenome</name>
    <dbReference type="NCBI Taxonomy" id="412755"/>
    <lineage>
        <taxon>unclassified sequences</taxon>
        <taxon>metagenomes</taxon>
        <taxon>ecological metagenomes</taxon>
    </lineage>
</organism>
<dbReference type="InterPro" id="IPR002078">
    <property type="entry name" value="Sigma_54_int"/>
</dbReference>
<dbReference type="Pfam" id="PF25601">
    <property type="entry name" value="AAA_lid_14"/>
    <property type="match status" value="1"/>
</dbReference>
<dbReference type="CDD" id="cd00009">
    <property type="entry name" value="AAA"/>
    <property type="match status" value="1"/>
</dbReference>
<feature type="non-terminal residue" evidence="7">
    <location>
        <position position="1"/>
    </location>
</feature>
<proteinExistence type="predicted"/>
<dbReference type="SMART" id="SM00382">
    <property type="entry name" value="AAA"/>
    <property type="match status" value="1"/>
</dbReference>
<dbReference type="PROSITE" id="PS00688">
    <property type="entry name" value="SIGMA54_INTERACT_3"/>
    <property type="match status" value="1"/>
</dbReference>
<dbReference type="Gene3D" id="3.40.50.300">
    <property type="entry name" value="P-loop containing nucleotide triphosphate hydrolases"/>
    <property type="match status" value="1"/>
</dbReference>
<keyword evidence="4" id="KW-0238">DNA-binding</keyword>
<dbReference type="PANTHER" id="PTHR32071:SF122">
    <property type="entry name" value="SIGMA FACTOR"/>
    <property type="match status" value="1"/>
</dbReference>
<evidence type="ECO:0000256" key="5">
    <source>
        <dbReference type="ARBA" id="ARBA00023163"/>
    </source>
</evidence>
<dbReference type="InterPro" id="IPR003593">
    <property type="entry name" value="AAA+_ATPase"/>
</dbReference>
<dbReference type="InterPro" id="IPR058031">
    <property type="entry name" value="AAA_lid_NorR"/>
</dbReference>
<keyword evidence="1" id="KW-0547">Nucleotide-binding</keyword>
<dbReference type="InterPro" id="IPR025943">
    <property type="entry name" value="Sigma_54_int_dom_ATP-bd_2"/>
</dbReference>
<dbReference type="GO" id="GO:0003677">
    <property type="term" value="F:DNA binding"/>
    <property type="evidence" value="ECO:0007669"/>
    <property type="project" value="UniProtKB-KW"/>
</dbReference>
<dbReference type="InterPro" id="IPR025944">
    <property type="entry name" value="Sigma_54_int_dom_CS"/>
</dbReference>
<dbReference type="PROSITE" id="PS50045">
    <property type="entry name" value="SIGMA54_INTERACT_4"/>
    <property type="match status" value="1"/>
</dbReference>
<reference evidence="7" key="1">
    <citation type="journal article" date="2015" name="Nature">
        <title>Complex archaea that bridge the gap between prokaryotes and eukaryotes.</title>
        <authorList>
            <person name="Spang A."/>
            <person name="Saw J.H."/>
            <person name="Jorgensen S.L."/>
            <person name="Zaremba-Niedzwiedzka K."/>
            <person name="Martijn J."/>
            <person name="Lind A.E."/>
            <person name="van Eijk R."/>
            <person name="Schleper C."/>
            <person name="Guy L."/>
            <person name="Ettema T.J."/>
        </authorList>
    </citation>
    <scope>NUCLEOTIDE SEQUENCE</scope>
</reference>
<evidence type="ECO:0000256" key="3">
    <source>
        <dbReference type="ARBA" id="ARBA00023015"/>
    </source>
</evidence>
<feature type="domain" description="Sigma-54 factor interaction" evidence="6">
    <location>
        <begin position="48"/>
        <end position="279"/>
    </location>
</feature>
<evidence type="ECO:0000256" key="2">
    <source>
        <dbReference type="ARBA" id="ARBA00022840"/>
    </source>
</evidence>
<dbReference type="AlphaFoldDB" id="A0A0F9F8T3"/>
<protein>
    <recommendedName>
        <fullName evidence="6">Sigma-54 factor interaction domain-containing protein</fullName>
    </recommendedName>
</protein>
<dbReference type="PROSITE" id="PS00676">
    <property type="entry name" value="SIGMA54_INTERACT_2"/>
    <property type="match status" value="1"/>
</dbReference>
<comment type="caution">
    <text evidence="7">The sequence shown here is derived from an EMBL/GenBank/DDBJ whole genome shotgun (WGS) entry which is preliminary data.</text>
</comment>
<dbReference type="Pfam" id="PF00158">
    <property type="entry name" value="Sigma54_activat"/>
    <property type="match status" value="1"/>
</dbReference>
<dbReference type="FunFam" id="3.40.50.300:FF:000006">
    <property type="entry name" value="DNA-binding transcriptional regulator NtrC"/>
    <property type="match status" value="1"/>
</dbReference>
<dbReference type="InterPro" id="IPR025662">
    <property type="entry name" value="Sigma_54_int_dom_ATP-bd_1"/>
</dbReference>
<evidence type="ECO:0000313" key="7">
    <source>
        <dbReference type="EMBL" id="KKL47522.1"/>
    </source>
</evidence>